<dbReference type="AlphaFoldDB" id="A0A7T7HH68"/>
<dbReference type="Proteomes" id="UP000596083">
    <property type="component" value="Chromosome"/>
</dbReference>
<dbReference type="KEGG" id="mlut:JET14_12105"/>
<name>A0A7T7HH68_9HYPH</name>
<evidence type="ECO:0000313" key="2">
    <source>
        <dbReference type="EMBL" id="QQM29080.1"/>
    </source>
</evidence>
<dbReference type="EMBL" id="CP066786">
    <property type="protein sequence ID" value="QQM29080.1"/>
    <property type="molecule type" value="Genomic_DNA"/>
</dbReference>
<proteinExistence type="predicted"/>
<sequence>MLRALLSLFSTPVAPGIALWQVVAVLGAIIWIVDAVWRRAINTCDRRN</sequence>
<evidence type="ECO:0000313" key="3">
    <source>
        <dbReference type="Proteomes" id="UP000596083"/>
    </source>
</evidence>
<dbReference type="RefSeq" id="WP_200333808.1">
    <property type="nucleotide sequence ID" value="NZ_CP066786.1"/>
</dbReference>
<organism evidence="2 3">
    <name type="scientific">Martelella lutilitoris</name>
    <dbReference type="NCBI Taxonomy" id="2583532"/>
    <lineage>
        <taxon>Bacteria</taxon>
        <taxon>Pseudomonadati</taxon>
        <taxon>Pseudomonadota</taxon>
        <taxon>Alphaproteobacteria</taxon>
        <taxon>Hyphomicrobiales</taxon>
        <taxon>Aurantimonadaceae</taxon>
        <taxon>Martelella</taxon>
    </lineage>
</organism>
<protein>
    <submittedName>
        <fullName evidence="2">Uncharacterized protein</fullName>
    </submittedName>
</protein>
<gene>
    <name evidence="2" type="ORF">JET14_12105</name>
</gene>
<accession>A0A7T7HH68</accession>
<keyword evidence="1" id="KW-0472">Membrane</keyword>
<reference evidence="2 3" key="1">
    <citation type="submission" date="2020-12" db="EMBL/GenBank/DDBJ databases">
        <authorList>
            <person name="Zheng R.K."/>
            <person name="Sun C.M."/>
        </authorList>
    </citation>
    <scope>NUCLEOTIDE SEQUENCE [LARGE SCALE GENOMIC DNA]</scope>
    <source>
        <strain evidence="2 3">ZRK001</strain>
    </source>
</reference>
<keyword evidence="1" id="KW-0812">Transmembrane</keyword>
<evidence type="ECO:0000256" key="1">
    <source>
        <dbReference type="SAM" id="Phobius"/>
    </source>
</evidence>
<feature type="transmembrane region" description="Helical" evidence="1">
    <location>
        <begin position="17"/>
        <end position="37"/>
    </location>
</feature>
<keyword evidence="1" id="KW-1133">Transmembrane helix</keyword>